<dbReference type="InterPro" id="IPR007255">
    <property type="entry name" value="COG8"/>
</dbReference>
<evidence type="ECO:0000313" key="11">
    <source>
        <dbReference type="Proteomes" id="UP001162131"/>
    </source>
</evidence>
<evidence type="ECO:0000256" key="6">
    <source>
        <dbReference type="ARBA" id="ARBA00023034"/>
    </source>
</evidence>
<evidence type="ECO:0000256" key="2">
    <source>
        <dbReference type="ARBA" id="ARBA00006419"/>
    </source>
</evidence>
<keyword evidence="7" id="KW-0472">Membrane</keyword>
<comment type="subcellular location">
    <subcellularLocation>
        <location evidence="1">Golgi apparatus membrane</location>
        <topology evidence="1">Peripheral membrane protein</topology>
    </subcellularLocation>
</comment>
<evidence type="ECO:0000256" key="4">
    <source>
        <dbReference type="ARBA" id="ARBA00022448"/>
    </source>
</evidence>
<proteinExistence type="inferred from homology"/>
<keyword evidence="4" id="KW-0813">Transport</keyword>
<name>A0AAU9KBI3_9CILI</name>
<keyword evidence="9" id="KW-0175">Coiled coil</keyword>
<dbReference type="InterPro" id="IPR016159">
    <property type="entry name" value="Cullin_repeat-like_dom_sf"/>
</dbReference>
<dbReference type="Pfam" id="PF04124">
    <property type="entry name" value="Dor1"/>
    <property type="match status" value="1"/>
</dbReference>
<evidence type="ECO:0000256" key="1">
    <source>
        <dbReference type="ARBA" id="ARBA00004395"/>
    </source>
</evidence>
<dbReference type="GO" id="GO:0006891">
    <property type="term" value="P:intra-Golgi vesicle-mediated transport"/>
    <property type="evidence" value="ECO:0007669"/>
    <property type="project" value="TreeGrafter"/>
</dbReference>
<evidence type="ECO:0000256" key="5">
    <source>
        <dbReference type="ARBA" id="ARBA00022927"/>
    </source>
</evidence>
<sequence>MSLTTYFLKKSAIDHSTLKYFNTLLSYPIPRLVKEQEANLLELQTLNKQMKLQALTESKEFIEALGDGKEIQMLENTISSFLNSALEQTTELEKSLQSNWQKLEENLQEQKKLRMVSSQQGIISEILDVPALLKTLINAHHYNEALELLKFVENLKDNYKCGIFAGLWNTILELKHRIEDDVIDQLTDTLDKDKTFNYLLILKHLKNLDENQLCESYIRYKKKYLAKKLSKQNTPKLYILFYLNTIKDFLPSFTEIFYINFKDHDLLFKRFCFDLILMSVEDLSRNFSQLDLISDIREISSLWLEINRDIFLPLGANISKEISNAIISSTQLRFLEMCQKTLTHFETMVKLFMWESTAQKENPLLEYGSISVLYNNCITIISEIRELPLEELKETFYTEIGLLLKKTAEYSMQKGSHLLPEAQLTRQQKIYRGLFIGFINCLRNHLYPEIIKHALETYDNSEQWEQTLNDIYSILSSPLNS</sequence>
<dbReference type="Proteomes" id="UP001162131">
    <property type="component" value="Unassembled WGS sequence"/>
</dbReference>
<dbReference type="PANTHER" id="PTHR21311">
    <property type="entry name" value="CONSERVED OLIGOMERIC GOLGI COMPLEX COMPONENT 8"/>
    <property type="match status" value="1"/>
</dbReference>
<evidence type="ECO:0000313" key="10">
    <source>
        <dbReference type="EMBL" id="CAG9331284.1"/>
    </source>
</evidence>
<protein>
    <recommendedName>
        <fullName evidence="3">Conserved oligomeric Golgi complex subunit 8</fullName>
    </recommendedName>
    <alternativeName>
        <fullName evidence="8">Component of oligomeric Golgi complex 8</fullName>
    </alternativeName>
</protein>
<dbReference type="GO" id="GO:0000139">
    <property type="term" value="C:Golgi membrane"/>
    <property type="evidence" value="ECO:0007669"/>
    <property type="project" value="UniProtKB-SubCell"/>
</dbReference>
<feature type="coiled-coil region" evidence="9">
    <location>
        <begin position="86"/>
        <end position="113"/>
    </location>
</feature>
<evidence type="ECO:0000256" key="9">
    <source>
        <dbReference type="SAM" id="Coils"/>
    </source>
</evidence>
<comment type="caution">
    <text evidence="10">The sequence shown here is derived from an EMBL/GenBank/DDBJ whole genome shotgun (WGS) entry which is preliminary data.</text>
</comment>
<dbReference type="GO" id="GO:0017119">
    <property type="term" value="C:Golgi transport complex"/>
    <property type="evidence" value="ECO:0007669"/>
    <property type="project" value="InterPro"/>
</dbReference>
<evidence type="ECO:0000256" key="8">
    <source>
        <dbReference type="ARBA" id="ARBA00031347"/>
    </source>
</evidence>
<comment type="similarity">
    <text evidence="2">Belongs to the COG8 family.</text>
</comment>
<dbReference type="PANTHER" id="PTHR21311:SF0">
    <property type="entry name" value="CONSERVED OLIGOMERIC GOLGI COMPLEX SUBUNIT 8"/>
    <property type="match status" value="1"/>
</dbReference>
<gene>
    <name evidence="10" type="ORF">BSTOLATCC_MIC53359</name>
</gene>
<keyword evidence="11" id="KW-1185">Reference proteome</keyword>
<dbReference type="EMBL" id="CAJZBQ010000053">
    <property type="protein sequence ID" value="CAG9331284.1"/>
    <property type="molecule type" value="Genomic_DNA"/>
</dbReference>
<reference evidence="10" key="1">
    <citation type="submission" date="2021-09" db="EMBL/GenBank/DDBJ databases">
        <authorList>
            <consortium name="AG Swart"/>
            <person name="Singh M."/>
            <person name="Singh A."/>
            <person name="Seah K."/>
            <person name="Emmerich C."/>
        </authorList>
    </citation>
    <scope>NUCLEOTIDE SEQUENCE</scope>
    <source>
        <strain evidence="10">ATCC30299</strain>
    </source>
</reference>
<keyword evidence="5" id="KW-0653">Protein transport</keyword>
<dbReference type="AlphaFoldDB" id="A0AAU9KBI3"/>
<dbReference type="SUPFAM" id="SSF74788">
    <property type="entry name" value="Cullin repeat-like"/>
    <property type="match status" value="1"/>
</dbReference>
<organism evidence="10 11">
    <name type="scientific">Blepharisma stoltei</name>
    <dbReference type="NCBI Taxonomy" id="1481888"/>
    <lineage>
        <taxon>Eukaryota</taxon>
        <taxon>Sar</taxon>
        <taxon>Alveolata</taxon>
        <taxon>Ciliophora</taxon>
        <taxon>Postciliodesmatophora</taxon>
        <taxon>Heterotrichea</taxon>
        <taxon>Heterotrichida</taxon>
        <taxon>Blepharismidae</taxon>
        <taxon>Blepharisma</taxon>
    </lineage>
</organism>
<dbReference type="GO" id="GO:0015031">
    <property type="term" value="P:protein transport"/>
    <property type="evidence" value="ECO:0007669"/>
    <property type="project" value="UniProtKB-KW"/>
</dbReference>
<accession>A0AAU9KBI3</accession>
<evidence type="ECO:0000256" key="3">
    <source>
        <dbReference type="ARBA" id="ARBA00020983"/>
    </source>
</evidence>
<evidence type="ECO:0000256" key="7">
    <source>
        <dbReference type="ARBA" id="ARBA00023136"/>
    </source>
</evidence>
<keyword evidence="6" id="KW-0333">Golgi apparatus</keyword>